<dbReference type="InterPro" id="IPR050155">
    <property type="entry name" value="HAD-like_hydrolase_sf"/>
</dbReference>
<proteinExistence type="predicted"/>
<evidence type="ECO:0000313" key="2">
    <source>
        <dbReference type="Proteomes" id="UP001356095"/>
    </source>
</evidence>
<dbReference type="Gene3D" id="3.40.50.1000">
    <property type="entry name" value="HAD superfamily/HAD-like"/>
    <property type="match status" value="1"/>
</dbReference>
<keyword evidence="1" id="KW-0378">Hydrolase</keyword>
<dbReference type="InterPro" id="IPR036412">
    <property type="entry name" value="HAD-like_sf"/>
</dbReference>
<dbReference type="SFLD" id="SFLDG01135">
    <property type="entry name" value="C1.5.6:_HAD__Beta-PGM__Phospha"/>
    <property type="match status" value="1"/>
</dbReference>
<dbReference type="Gene3D" id="1.10.150.240">
    <property type="entry name" value="Putative phosphatase, domain 2"/>
    <property type="match status" value="1"/>
</dbReference>
<accession>A0ABU7KB32</accession>
<sequence>MTAARAVLLDLDGTLVDTPSAILAGFRAACSPHGAVPLPDDARSLIGRPLDDIFPVLLPGLGPAVWEEAKGVFRAAFAQHTLSVAESLVFPGVPALLEDLAAGGASLAVVTSKVTASARELLDASGLSPLVGLVVGHDQAERGKPAPDPALLAASLLGLRPDECVVVGDSTDDVAMAVAAGAPAIGVTWGVGGREALREAGAAAVADTVSDLVTLLRDLTPTTAKEATR</sequence>
<dbReference type="SFLD" id="SFLDG01129">
    <property type="entry name" value="C1.5:_HAD__Beta-PGM__Phosphata"/>
    <property type="match status" value="1"/>
</dbReference>
<dbReference type="PANTHER" id="PTHR43434:SF1">
    <property type="entry name" value="PHOSPHOGLYCOLATE PHOSPHATASE"/>
    <property type="match status" value="1"/>
</dbReference>
<dbReference type="EC" id="3.-.-.-" evidence="1"/>
<dbReference type="InterPro" id="IPR006439">
    <property type="entry name" value="HAD-SF_hydro_IA"/>
</dbReference>
<dbReference type="EMBL" id="JAUZMY010000019">
    <property type="protein sequence ID" value="MEE2039433.1"/>
    <property type="molecule type" value="Genomic_DNA"/>
</dbReference>
<dbReference type="NCBIfam" id="TIGR01509">
    <property type="entry name" value="HAD-SF-IA-v3"/>
    <property type="match status" value="1"/>
</dbReference>
<dbReference type="Proteomes" id="UP001356095">
    <property type="component" value="Unassembled WGS sequence"/>
</dbReference>
<reference evidence="1 2" key="1">
    <citation type="submission" date="2023-08" db="EMBL/GenBank/DDBJ databases">
        <authorList>
            <person name="Girao M."/>
            <person name="Carvalho M.F."/>
        </authorList>
    </citation>
    <scope>NUCLEOTIDE SEQUENCE [LARGE SCALE GENOMIC DNA]</scope>
    <source>
        <strain evidence="1 2">CT-R113</strain>
    </source>
</reference>
<dbReference type="NCBIfam" id="TIGR01549">
    <property type="entry name" value="HAD-SF-IA-v1"/>
    <property type="match status" value="1"/>
</dbReference>
<dbReference type="InterPro" id="IPR023214">
    <property type="entry name" value="HAD_sf"/>
</dbReference>
<comment type="caution">
    <text evidence="1">The sequence shown here is derived from an EMBL/GenBank/DDBJ whole genome shotgun (WGS) entry which is preliminary data.</text>
</comment>
<evidence type="ECO:0000313" key="1">
    <source>
        <dbReference type="EMBL" id="MEE2039433.1"/>
    </source>
</evidence>
<dbReference type="InterPro" id="IPR041492">
    <property type="entry name" value="HAD_2"/>
</dbReference>
<dbReference type="SFLD" id="SFLDS00003">
    <property type="entry name" value="Haloacid_Dehalogenase"/>
    <property type="match status" value="1"/>
</dbReference>
<gene>
    <name evidence="1" type="ORF">Q8791_19625</name>
</gene>
<protein>
    <submittedName>
        <fullName evidence="1">HAD family hydrolase</fullName>
        <ecNumber evidence="1">3.-.-.-</ecNumber>
    </submittedName>
</protein>
<dbReference type="GO" id="GO:0016787">
    <property type="term" value="F:hydrolase activity"/>
    <property type="evidence" value="ECO:0007669"/>
    <property type="project" value="UniProtKB-KW"/>
</dbReference>
<name>A0ABU7KB32_9ACTN</name>
<keyword evidence="2" id="KW-1185">Reference proteome</keyword>
<dbReference type="RefSeq" id="WP_330093201.1">
    <property type="nucleotide sequence ID" value="NZ_JAUZMY010000019.1"/>
</dbReference>
<dbReference type="InterPro" id="IPR023198">
    <property type="entry name" value="PGP-like_dom2"/>
</dbReference>
<dbReference type="PANTHER" id="PTHR43434">
    <property type="entry name" value="PHOSPHOGLYCOLATE PHOSPHATASE"/>
    <property type="match status" value="1"/>
</dbReference>
<dbReference type="Pfam" id="PF13419">
    <property type="entry name" value="HAD_2"/>
    <property type="match status" value="1"/>
</dbReference>
<organism evidence="1 2">
    <name type="scientific">Nocardiopsis codii</name>
    <dbReference type="NCBI Taxonomy" id="3065942"/>
    <lineage>
        <taxon>Bacteria</taxon>
        <taxon>Bacillati</taxon>
        <taxon>Actinomycetota</taxon>
        <taxon>Actinomycetes</taxon>
        <taxon>Streptosporangiales</taxon>
        <taxon>Nocardiopsidaceae</taxon>
        <taxon>Nocardiopsis</taxon>
    </lineage>
</organism>
<dbReference type="SUPFAM" id="SSF56784">
    <property type="entry name" value="HAD-like"/>
    <property type="match status" value="1"/>
</dbReference>